<dbReference type="OrthoDB" id="9810967at2"/>
<evidence type="ECO:0000313" key="10">
    <source>
        <dbReference type="EMBL" id="OOY34212.1"/>
    </source>
</evidence>
<dbReference type="CDD" id="cd01400">
    <property type="entry name" value="6PGL"/>
    <property type="match status" value="1"/>
</dbReference>
<sequence>MTQQIVHRHVFEQQDALLNELFQQIAKVADEAIRQHGKFRIVLAGGRTPEALYKKLVHLDTDWNHWFIYFGDERCLPVDDPDRNDTMARVAWLNQVGIPPEQIFQIPAELGAEQGAIHYRQTIATVVTFHLVLLGIGEDGHTASLFPGNEIGITTDSPDVLAVMNAPKPPPERISLSASRLSRSEHVWFLATGVGKSKALKMWDSGVGLPVSAITPFNGVDLYTDRPDK</sequence>
<dbReference type="GO" id="GO:0005975">
    <property type="term" value="P:carbohydrate metabolic process"/>
    <property type="evidence" value="ECO:0007669"/>
    <property type="project" value="UniProtKB-UniRule"/>
</dbReference>
<dbReference type="InterPro" id="IPR039104">
    <property type="entry name" value="6PGL"/>
</dbReference>
<evidence type="ECO:0000256" key="1">
    <source>
        <dbReference type="ARBA" id="ARBA00000832"/>
    </source>
</evidence>
<evidence type="ECO:0000313" key="11">
    <source>
        <dbReference type="Proteomes" id="UP000030856"/>
    </source>
</evidence>
<dbReference type="PANTHER" id="PTHR11054:SF0">
    <property type="entry name" value="6-PHOSPHOGLUCONOLACTONASE"/>
    <property type="match status" value="1"/>
</dbReference>
<evidence type="ECO:0000256" key="3">
    <source>
        <dbReference type="ARBA" id="ARBA00004961"/>
    </source>
</evidence>
<dbReference type="EMBL" id="JRAA01000002">
    <property type="protein sequence ID" value="KHF24651.1"/>
    <property type="molecule type" value="Genomic_DNA"/>
</dbReference>
<reference evidence="10 12" key="2">
    <citation type="submission" date="2016-11" db="EMBL/GenBank/DDBJ databases">
        <title>Mixed transmission modes and dynamic genome evolution in an obligate animal-bacterial symbiosis.</title>
        <authorList>
            <person name="Russell S.L."/>
            <person name="Corbett-Detig R.B."/>
            <person name="Cavanaugh C.M."/>
        </authorList>
    </citation>
    <scope>NUCLEOTIDE SEQUENCE [LARGE SCALE GENOMIC DNA]</scope>
    <source>
        <strain evidence="10">MA-KB16</strain>
    </source>
</reference>
<organism evidence="9 11">
    <name type="scientific">Solemya velum gill symbiont</name>
    <dbReference type="NCBI Taxonomy" id="2340"/>
    <lineage>
        <taxon>Bacteria</taxon>
        <taxon>Pseudomonadati</taxon>
        <taxon>Pseudomonadota</taxon>
        <taxon>Gammaproteobacteria</taxon>
        <taxon>sulfur-oxidizing symbionts</taxon>
    </lineage>
</organism>
<dbReference type="UniPathway" id="UPA00115">
    <property type="reaction ID" value="UER00409"/>
</dbReference>
<gene>
    <name evidence="7" type="primary">pgl</name>
    <name evidence="10" type="ORF">BOV88_11050</name>
    <name evidence="9" type="ORF">JV46_06870</name>
</gene>
<comment type="similarity">
    <text evidence="4 7">Belongs to the glucosamine/galactosamine-6-phosphate isomerase family. 6-phosphogluconolactonase subfamily.</text>
</comment>
<dbReference type="AlphaFoldDB" id="A0A0B0HB20"/>
<proteinExistence type="inferred from homology"/>
<evidence type="ECO:0000256" key="4">
    <source>
        <dbReference type="ARBA" id="ARBA00010662"/>
    </source>
</evidence>
<dbReference type="RefSeq" id="WP_043116904.1">
    <property type="nucleotide sequence ID" value="NZ_JRAA01000002.1"/>
</dbReference>
<protein>
    <recommendedName>
        <fullName evidence="6 7">6-phosphogluconolactonase</fullName>
        <shortName evidence="7">6PGL</shortName>
        <ecNumber evidence="5 7">3.1.1.31</ecNumber>
    </recommendedName>
</protein>
<reference evidence="9 11" key="1">
    <citation type="journal article" date="2014" name="BMC Genomics">
        <title>The genome of the intracellular bacterium of the coastal bivalve, Solemya velum: a blueprint for thriving in and out of symbiosis.</title>
        <authorList>
            <person name="Dmytrenko O."/>
            <person name="Russell S.L."/>
            <person name="Loo W.T."/>
            <person name="Fontanez K.M."/>
            <person name="Liao L."/>
            <person name="Roeselers G."/>
            <person name="Sharma R."/>
            <person name="Stewart F.J."/>
            <person name="Newton I.L."/>
            <person name="Woyke T."/>
            <person name="Wu D."/>
            <person name="Lang J.M."/>
            <person name="Eisen J.A."/>
            <person name="Cavanaugh C.M."/>
        </authorList>
    </citation>
    <scope>NUCLEOTIDE SEQUENCE [LARGE SCALE GENOMIC DNA]</scope>
    <source>
        <strain evidence="9 11">WH</strain>
    </source>
</reference>
<dbReference type="NCBIfam" id="TIGR01198">
    <property type="entry name" value="pgl"/>
    <property type="match status" value="1"/>
</dbReference>
<comment type="caution">
    <text evidence="9">The sequence shown here is derived from an EMBL/GenBank/DDBJ whole genome shotgun (WGS) entry which is preliminary data.</text>
</comment>
<evidence type="ECO:0000259" key="8">
    <source>
        <dbReference type="Pfam" id="PF01182"/>
    </source>
</evidence>
<dbReference type="Gene3D" id="3.40.50.1360">
    <property type="match status" value="1"/>
</dbReference>
<comment type="catalytic activity">
    <reaction evidence="1 7">
        <text>6-phospho-D-glucono-1,5-lactone + H2O = 6-phospho-D-gluconate + H(+)</text>
        <dbReference type="Rhea" id="RHEA:12556"/>
        <dbReference type="ChEBI" id="CHEBI:15377"/>
        <dbReference type="ChEBI" id="CHEBI:15378"/>
        <dbReference type="ChEBI" id="CHEBI:57955"/>
        <dbReference type="ChEBI" id="CHEBI:58759"/>
        <dbReference type="EC" id="3.1.1.31"/>
    </reaction>
</comment>
<comment type="pathway">
    <text evidence="3 7">Carbohydrate degradation; pentose phosphate pathway; D-ribulose 5-phosphate from D-glucose 6-phosphate (oxidative stage): step 2/3.</text>
</comment>
<dbReference type="GeneID" id="86991461"/>
<dbReference type="EMBL" id="MPNX01000019">
    <property type="protein sequence ID" value="OOY34212.1"/>
    <property type="molecule type" value="Genomic_DNA"/>
</dbReference>
<dbReference type="Proteomes" id="UP000030856">
    <property type="component" value="Unassembled WGS sequence"/>
</dbReference>
<evidence type="ECO:0000256" key="5">
    <source>
        <dbReference type="ARBA" id="ARBA00013198"/>
    </source>
</evidence>
<dbReference type="SUPFAM" id="SSF100950">
    <property type="entry name" value="NagB/RpiA/CoA transferase-like"/>
    <property type="match status" value="1"/>
</dbReference>
<evidence type="ECO:0000256" key="2">
    <source>
        <dbReference type="ARBA" id="ARBA00002681"/>
    </source>
</evidence>
<dbReference type="Proteomes" id="UP000190962">
    <property type="component" value="Unassembled WGS sequence"/>
</dbReference>
<dbReference type="EC" id="3.1.1.31" evidence="5 7"/>
<dbReference type="GO" id="GO:0017057">
    <property type="term" value="F:6-phosphogluconolactonase activity"/>
    <property type="evidence" value="ECO:0007669"/>
    <property type="project" value="UniProtKB-UniRule"/>
</dbReference>
<dbReference type="PANTHER" id="PTHR11054">
    <property type="entry name" value="6-PHOSPHOGLUCONOLACTONASE"/>
    <property type="match status" value="1"/>
</dbReference>
<dbReference type="eggNOG" id="COG0363">
    <property type="taxonomic scope" value="Bacteria"/>
</dbReference>
<dbReference type="InterPro" id="IPR006148">
    <property type="entry name" value="Glc/Gal-6P_isomerase"/>
</dbReference>
<dbReference type="InterPro" id="IPR005900">
    <property type="entry name" value="6-phosphogluconolactonase_DevB"/>
</dbReference>
<accession>A0A0B0HB20</accession>
<dbReference type="PATRIC" id="fig|2340.3.peg.1294"/>
<feature type="domain" description="Glucosamine/galactosamine-6-phosphate isomerase" evidence="8">
    <location>
        <begin position="13"/>
        <end position="217"/>
    </location>
</feature>
<name>A0A0B0HB20_SOVGS</name>
<dbReference type="InterPro" id="IPR037171">
    <property type="entry name" value="NagB/RpiA_transferase-like"/>
</dbReference>
<comment type="function">
    <text evidence="2 7">Hydrolysis of 6-phosphogluconolactone to 6-phosphogluconate.</text>
</comment>
<evidence type="ECO:0000256" key="6">
    <source>
        <dbReference type="ARBA" id="ARBA00020337"/>
    </source>
</evidence>
<evidence type="ECO:0000256" key="7">
    <source>
        <dbReference type="RuleBase" id="RU365095"/>
    </source>
</evidence>
<dbReference type="GO" id="GO:0006098">
    <property type="term" value="P:pentose-phosphate shunt"/>
    <property type="evidence" value="ECO:0007669"/>
    <property type="project" value="UniProtKB-UniPathway"/>
</dbReference>
<dbReference type="STRING" id="2340.JV46_06870"/>
<keyword evidence="11" id="KW-1185">Reference proteome</keyword>
<evidence type="ECO:0000313" key="9">
    <source>
        <dbReference type="EMBL" id="KHF24651.1"/>
    </source>
</evidence>
<dbReference type="Pfam" id="PF01182">
    <property type="entry name" value="Glucosamine_iso"/>
    <property type="match status" value="1"/>
</dbReference>
<evidence type="ECO:0000313" key="12">
    <source>
        <dbReference type="Proteomes" id="UP000190962"/>
    </source>
</evidence>
<keyword evidence="7 9" id="KW-0378">Hydrolase</keyword>